<name>E4Y2S6_OIKDI</name>
<dbReference type="AlphaFoldDB" id="E4Y2S6"/>
<organism evidence="2">
    <name type="scientific">Oikopleura dioica</name>
    <name type="common">Tunicate</name>
    <dbReference type="NCBI Taxonomy" id="34765"/>
    <lineage>
        <taxon>Eukaryota</taxon>
        <taxon>Metazoa</taxon>
        <taxon>Chordata</taxon>
        <taxon>Tunicata</taxon>
        <taxon>Appendicularia</taxon>
        <taxon>Copelata</taxon>
        <taxon>Oikopleuridae</taxon>
        <taxon>Oikopleura</taxon>
    </lineage>
</organism>
<dbReference type="Proteomes" id="UP000001307">
    <property type="component" value="Unassembled WGS sequence"/>
</dbReference>
<keyword evidence="3" id="KW-1185">Reference proteome</keyword>
<evidence type="ECO:0000256" key="1">
    <source>
        <dbReference type="SAM" id="MobiDB-lite"/>
    </source>
</evidence>
<reference evidence="2" key="1">
    <citation type="journal article" date="2010" name="Science">
        <title>Plasticity of animal genome architecture unmasked by rapid evolution of a pelagic tunicate.</title>
        <authorList>
            <person name="Denoeud F."/>
            <person name="Henriet S."/>
            <person name="Mungpakdee S."/>
            <person name="Aury J.M."/>
            <person name="Da Silva C."/>
            <person name="Brinkmann H."/>
            <person name="Mikhaleva J."/>
            <person name="Olsen L.C."/>
            <person name="Jubin C."/>
            <person name="Canestro C."/>
            <person name="Bouquet J.M."/>
            <person name="Danks G."/>
            <person name="Poulain J."/>
            <person name="Campsteijn C."/>
            <person name="Adamski M."/>
            <person name="Cross I."/>
            <person name="Yadetie F."/>
            <person name="Muffato M."/>
            <person name="Louis A."/>
            <person name="Butcher S."/>
            <person name="Tsagkogeorga G."/>
            <person name="Konrad A."/>
            <person name="Singh S."/>
            <person name="Jensen M.F."/>
            <person name="Cong E.H."/>
            <person name="Eikeseth-Otteraa H."/>
            <person name="Noel B."/>
            <person name="Anthouard V."/>
            <person name="Porcel B.M."/>
            <person name="Kachouri-Lafond R."/>
            <person name="Nishino A."/>
            <person name="Ugolini M."/>
            <person name="Chourrout P."/>
            <person name="Nishida H."/>
            <person name="Aasland R."/>
            <person name="Huzurbazar S."/>
            <person name="Westhof E."/>
            <person name="Delsuc F."/>
            <person name="Lehrach H."/>
            <person name="Reinhardt R."/>
            <person name="Weissenbach J."/>
            <person name="Roy S.W."/>
            <person name="Artiguenave F."/>
            <person name="Postlethwait J.H."/>
            <person name="Manak J.R."/>
            <person name="Thompson E.M."/>
            <person name="Jaillon O."/>
            <person name="Du Pasquier L."/>
            <person name="Boudinot P."/>
            <person name="Liberles D.A."/>
            <person name="Volff J.N."/>
            <person name="Philippe H."/>
            <person name="Lenhard B."/>
            <person name="Roest Crollius H."/>
            <person name="Wincker P."/>
            <person name="Chourrout D."/>
        </authorList>
    </citation>
    <scope>NUCLEOTIDE SEQUENCE [LARGE SCALE GENOMIC DNA]</scope>
</reference>
<feature type="compositionally biased region" description="Low complexity" evidence="1">
    <location>
        <begin position="281"/>
        <end position="292"/>
    </location>
</feature>
<protein>
    <submittedName>
        <fullName evidence="2">Uncharacterized protein</fullName>
    </submittedName>
</protein>
<accession>E4Y2S6</accession>
<dbReference type="OrthoDB" id="10433041at2759"/>
<proteinExistence type="predicted"/>
<evidence type="ECO:0000313" key="3">
    <source>
        <dbReference type="Proteomes" id="UP000001307"/>
    </source>
</evidence>
<evidence type="ECO:0000313" key="2">
    <source>
        <dbReference type="EMBL" id="CBY16160.1"/>
    </source>
</evidence>
<sequence length="342" mass="38687">MSADFSDKEKLRESENEDSSVSSSRNSLVVLRFALPQTDLKAAAITQSANVSIARKRVLATVQLVSIFRRYHVASCRLGPKLAQDYEPTIKGLLLQNADLSLEWAMTNMPHSPNIRTILDRVKFRTSEMIKSIETNDCTTVDITEPVSTELLTKVAKIQVNEQFGAIFGPVIDEYFAKCTSAKKDRLLKRMNRINAIVTQSCKELNLECPGFQKTSFLSSDKQMGLAHRAGLARARQSFDEKTLTSSSSNPRPQGYHQFYPGPQNHPQNRPSYPHQQYNRPQSSNSWSPNQSGVSNPSSAWIKIPKFDKFASRYLQENPGPFVNLYKYRKNGSYSIRRHFEG</sequence>
<dbReference type="InParanoid" id="E4Y2S6"/>
<dbReference type="EMBL" id="FN653926">
    <property type="protein sequence ID" value="CBY16160.1"/>
    <property type="molecule type" value="Genomic_DNA"/>
</dbReference>
<feature type="compositionally biased region" description="Polar residues" evidence="1">
    <location>
        <begin position="265"/>
        <end position="280"/>
    </location>
</feature>
<gene>
    <name evidence="2" type="ORF">GSOID_T00016483001</name>
</gene>
<feature type="region of interest" description="Disordered" evidence="1">
    <location>
        <begin position="237"/>
        <end position="295"/>
    </location>
</feature>